<evidence type="ECO:0000256" key="2">
    <source>
        <dbReference type="ARBA" id="ARBA00022630"/>
    </source>
</evidence>
<keyword evidence="5" id="KW-0472">Membrane</keyword>
<dbReference type="PANTHER" id="PTHR42877">
    <property type="entry name" value="L-ORNITHINE N(5)-MONOOXYGENASE-RELATED"/>
    <property type="match status" value="1"/>
</dbReference>
<dbReference type="InParanoid" id="F8Q6U7"/>
<dbReference type="AlphaFoldDB" id="F8Q6U7"/>
<evidence type="ECO:0000256" key="3">
    <source>
        <dbReference type="ARBA" id="ARBA00022827"/>
    </source>
</evidence>
<dbReference type="InterPro" id="IPR051209">
    <property type="entry name" value="FAD-bind_Monooxygenase_sf"/>
</dbReference>
<keyword evidence="2" id="KW-0285">Flavoprotein</keyword>
<name>F8Q6U7_SERL3</name>
<protein>
    <submittedName>
        <fullName evidence="6">Uncharacterized protein</fullName>
    </submittedName>
</protein>
<dbReference type="STRING" id="936435.F8Q6U7"/>
<dbReference type="Proteomes" id="UP000008063">
    <property type="component" value="Unassembled WGS sequence"/>
</dbReference>
<dbReference type="Gene3D" id="3.50.50.60">
    <property type="entry name" value="FAD/NAD(P)-binding domain"/>
    <property type="match status" value="2"/>
</dbReference>
<keyword evidence="5" id="KW-0812">Transmembrane</keyword>
<dbReference type="GO" id="GO:0050660">
    <property type="term" value="F:flavin adenine dinucleotide binding"/>
    <property type="evidence" value="ECO:0007669"/>
    <property type="project" value="InterPro"/>
</dbReference>
<sequence>MSFDAQAPTGPSVVIIGAGVGGLGFAIALKKQLGCHNITIYEKANDVGGTWRDNTYPGCSSDVAVHYYSLSTDLNPRWKGSHGSQPELHAYLKDLTNKHSLRDNIEFNSKFISADWDSARQSYDLVIEDVLTGVTRAASANILISAVGVLAIPKYPTTLPGLSTFKGNAFHSARWDHTVDFRGKRVAVIGNGCSACQFVPRISVDPSVQLVNFVRSPAWMFPETATPYSECSKWIFAHVPGVMRLYRNTLMAMYDSRYLLFVSTWARRKFTEFLKRFMLDAAPAEIHDKIIPNYELGSKRLIVERGDGYLASFRRPNVNMNSDGIAEVTENGILTQKGEHMPFDVIIYATGFDTDKFSYPVRGLKGQSMEEFYDSQGGPTAYLGTTFPGFPNFYALTGPNTCNGHTSVIFLEECQISYCLQLIKPVVQGLASSFAIKMKPTLAYDSWVQRRLSCSLFTQCFSWYRREGSKKISTIFPGPLTLFWWLTRSPQWEHYEVEGGEKWEKQRRMARISRAVGCISLIVFSNWALSPREMIPNTLSRFGTQLLKFPRVPLGTFFQGFA</sequence>
<feature type="transmembrane region" description="Helical" evidence="5">
    <location>
        <begin position="12"/>
        <end position="29"/>
    </location>
</feature>
<accession>F8Q6U7</accession>
<dbReference type="EMBL" id="GL945484">
    <property type="protein sequence ID" value="EGN96335.1"/>
    <property type="molecule type" value="Genomic_DNA"/>
</dbReference>
<dbReference type="InterPro" id="IPR036188">
    <property type="entry name" value="FAD/NAD-bd_sf"/>
</dbReference>
<evidence type="ECO:0000313" key="6">
    <source>
        <dbReference type="EMBL" id="EGN96335.1"/>
    </source>
</evidence>
<dbReference type="GO" id="GO:0004499">
    <property type="term" value="F:N,N-dimethylaniline monooxygenase activity"/>
    <property type="evidence" value="ECO:0007669"/>
    <property type="project" value="InterPro"/>
</dbReference>
<evidence type="ECO:0000256" key="4">
    <source>
        <dbReference type="ARBA" id="ARBA00023002"/>
    </source>
</evidence>
<proteinExistence type="inferred from homology"/>
<dbReference type="SUPFAM" id="SSF51905">
    <property type="entry name" value="FAD/NAD(P)-binding domain"/>
    <property type="match status" value="2"/>
</dbReference>
<dbReference type="PANTHER" id="PTHR42877:SF4">
    <property type="entry name" value="FAD_NAD(P)-BINDING DOMAIN-CONTAINING PROTEIN-RELATED"/>
    <property type="match status" value="1"/>
</dbReference>
<gene>
    <name evidence="6" type="ORF">SERLA73DRAFT_112593</name>
</gene>
<keyword evidence="4" id="KW-0560">Oxidoreductase</keyword>
<organism evidence="7">
    <name type="scientific">Serpula lacrymans var. lacrymans (strain S7.3)</name>
    <name type="common">Dry rot fungus</name>
    <dbReference type="NCBI Taxonomy" id="936435"/>
    <lineage>
        <taxon>Eukaryota</taxon>
        <taxon>Fungi</taxon>
        <taxon>Dikarya</taxon>
        <taxon>Basidiomycota</taxon>
        <taxon>Agaricomycotina</taxon>
        <taxon>Agaricomycetes</taxon>
        <taxon>Agaricomycetidae</taxon>
        <taxon>Boletales</taxon>
        <taxon>Coniophorineae</taxon>
        <taxon>Serpulaceae</taxon>
        <taxon>Serpula</taxon>
    </lineage>
</organism>
<evidence type="ECO:0000256" key="5">
    <source>
        <dbReference type="SAM" id="Phobius"/>
    </source>
</evidence>
<keyword evidence="5" id="KW-1133">Transmembrane helix</keyword>
<dbReference type="eggNOG" id="KOG1399">
    <property type="taxonomic scope" value="Eukaryota"/>
</dbReference>
<reference evidence="7" key="1">
    <citation type="journal article" date="2011" name="Science">
        <title>The plant cell wall-decomposing machinery underlies the functional diversity of forest fungi.</title>
        <authorList>
            <person name="Eastwood D.C."/>
            <person name="Floudas D."/>
            <person name="Binder M."/>
            <person name="Majcherczyk A."/>
            <person name="Schneider P."/>
            <person name="Aerts A."/>
            <person name="Asiegbu F.O."/>
            <person name="Baker S.E."/>
            <person name="Barry K."/>
            <person name="Bendiksby M."/>
            <person name="Blumentritt M."/>
            <person name="Coutinho P.M."/>
            <person name="Cullen D."/>
            <person name="de Vries R.P."/>
            <person name="Gathman A."/>
            <person name="Goodell B."/>
            <person name="Henrissat B."/>
            <person name="Ihrmark K."/>
            <person name="Kauserud H."/>
            <person name="Kohler A."/>
            <person name="LaButti K."/>
            <person name="Lapidus A."/>
            <person name="Lavin J.L."/>
            <person name="Lee Y.-H."/>
            <person name="Lindquist E."/>
            <person name="Lilly W."/>
            <person name="Lucas S."/>
            <person name="Morin E."/>
            <person name="Murat C."/>
            <person name="Oguiza J.A."/>
            <person name="Park J."/>
            <person name="Pisabarro A.G."/>
            <person name="Riley R."/>
            <person name="Rosling A."/>
            <person name="Salamov A."/>
            <person name="Schmidt O."/>
            <person name="Schmutz J."/>
            <person name="Skrede I."/>
            <person name="Stenlid J."/>
            <person name="Wiebenga A."/>
            <person name="Xie X."/>
            <person name="Kuees U."/>
            <person name="Hibbett D.S."/>
            <person name="Hoffmeister D."/>
            <person name="Hoegberg N."/>
            <person name="Martin F."/>
            <person name="Grigoriev I.V."/>
            <person name="Watkinson S.C."/>
        </authorList>
    </citation>
    <scope>NUCLEOTIDE SEQUENCE [LARGE SCALE GENOMIC DNA]</scope>
    <source>
        <strain evidence="7">strain S7.3</strain>
    </source>
</reference>
<dbReference type="Pfam" id="PF00743">
    <property type="entry name" value="FMO-like"/>
    <property type="match status" value="1"/>
</dbReference>
<comment type="similarity">
    <text evidence="1">Belongs to the FAD-binding monooxygenase family.</text>
</comment>
<dbReference type="OMA" id="FIIYERE"/>
<dbReference type="GO" id="GO:0050661">
    <property type="term" value="F:NADP binding"/>
    <property type="evidence" value="ECO:0007669"/>
    <property type="project" value="InterPro"/>
</dbReference>
<keyword evidence="7" id="KW-1185">Reference proteome</keyword>
<dbReference type="HOGENOM" id="CLU_006937_7_0_1"/>
<evidence type="ECO:0000256" key="1">
    <source>
        <dbReference type="ARBA" id="ARBA00010139"/>
    </source>
</evidence>
<keyword evidence="3" id="KW-0274">FAD</keyword>
<dbReference type="InterPro" id="IPR020946">
    <property type="entry name" value="Flavin_mOase-like"/>
</dbReference>
<evidence type="ECO:0000313" key="7">
    <source>
        <dbReference type="Proteomes" id="UP000008063"/>
    </source>
</evidence>